<gene>
    <name evidence="2" type="ORF">LPAF129_19090</name>
</gene>
<feature type="transmembrane region" description="Helical" evidence="1">
    <location>
        <begin position="17"/>
        <end position="38"/>
    </location>
</feature>
<dbReference type="NCBIfam" id="NF041635">
    <property type="entry name" value="STM3941_fam"/>
    <property type="match status" value="1"/>
</dbReference>
<reference evidence="2" key="1">
    <citation type="journal article" date="2022" name="Int. J. Syst. Evol. Microbiol.">
        <title>A novel species of lactic acid bacteria, Ligilactobacillus pabuli sp. nov., isolated from alfalfa silage.</title>
        <authorList>
            <person name="Tohno M."/>
            <person name="Tanizawa Y."/>
            <person name="Sawada H."/>
            <person name="Sakamoto M."/>
            <person name="Ohkuma M."/>
            <person name="Kobayashi H."/>
        </authorList>
    </citation>
    <scope>NUCLEOTIDE SEQUENCE</scope>
    <source>
        <strain evidence="2">AF129</strain>
    </source>
</reference>
<comment type="caution">
    <text evidence="2">The sequence shown here is derived from an EMBL/GenBank/DDBJ whole genome shotgun (WGS) entry which is preliminary data.</text>
</comment>
<evidence type="ECO:0000256" key="1">
    <source>
        <dbReference type="SAM" id="Phobius"/>
    </source>
</evidence>
<feature type="transmembrane region" description="Helical" evidence="1">
    <location>
        <begin position="44"/>
        <end position="68"/>
    </location>
</feature>
<evidence type="ECO:0008006" key="4">
    <source>
        <dbReference type="Google" id="ProtNLM"/>
    </source>
</evidence>
<accession>A0ABQ5JK21</accession>
<keyword evidence="1" id="KW-1133">Transmembrane helix</keyword>
<sequence>MQTTETFTVYQAKGRQVFLLFLDSLLVSLNLFVIYLGWLGESLSYRIVGGCGTVLFVVWGGLLMRYFFKGKILVQLTTEGFYDYSSLAATGQLLIRWEDVSDIQEITFGGQTFVSVKLVNEADYLAHLSAYKRWLGQANTKLTGTPVNLVLQTARFMTAGELLERMTADWKQAVGSPEKDGFAESKDE</sequence>
<dbReference type="InterPro" id="IPR048136">
    <property type="entry name" value="STM3941-like"/>
</dbReference>
<dbReference type="RefSeq" id="WP_244056607.1">
    <property type="nucleotide sequence ID" value="NZ_BQXH01000022.1"/>
</dbReference>
<dbReference type="Proteomes" id="UP001055149">
    <property type="component" value="Unassembled WGS sequence"/>
</dbReference>
<keyword evidence="1" id="KW-0472">Membrane</keyword>
<evidence type="ECO:0000313" key="2">
    <source>
        <dbReference type="EMBL" id="GKS82223.1"/>
    </source>
</evidence>
<proteinExistence type="predicted"/>
<keyword evidence="1" id="KW-0812">Transmembrane</keyword>
<name>A0ABQ5JK21_9LACO</name>
<protein>
    <recommendedName>
        <fullName evidence="4">PH domain-containing protein</fullName>
    </recommendedName>
</protein>
<organism evidence="2 3">
    <name type="scientific">Ligilactobacillus pabuli</name>
    <dbReference type="NCBI Taxonomy" id="2886039"/>
    <lineage>
        <taxon>Bacteria</taxon>
        <taxon>Bacillati</taxon>
        <taxon>Bacillota</taxon>
        <taxon>Bacilli</taxon>
        <taxon>Lactobacillales</taxon>
        <taxon>Lactobacillaceae</taxon>
        <taxon>Ligilactobacillus</taxon>
    </lineage>
</organism>
<evidence type="ECO:0000313" key="3">
    <source>
        <dbReference type="Proteomes" id="UP001055149"/>
    </source>
</evidence>
<dbReference type="EMBL" id="BQXH01000022">
    <property type="protein sequence ID" value="GKS82223.1"/>
    <property type="molecule type" value="Genomic_DNA"/>
</dbReference>
<keyword evidence="3" id="KW-1185">Reference proteome</keyword>